<dbReference type="EMBL" id="JAPEIS010000001">
    <property type="protein sequence ID" value="KAJ8070290.1"/>
    <property type="molecule type" value="Genomic_DNA"/>
</dbReference>
<name>A0A9X0DQ09_9HELO</name>
<evidence type="ECO:0000313" key="2">
    <source>
        <dbReference type="EMBL" id="KAJ8070290.1"/>
    </source>
</evidence>
<protein>
    <submittedName>
        <fullName evidence="2">Uncharacterized protein</fullName>
    </submittedName>
</protein>
<evidence type="ECO:0000313" key="3">
    <source>
        <dbReference type="Proteomes" id="UP001152300"/>
    </source>
</evidence>
<gene>
    <name evidence="2" type="ORF">OCU04_000672</name>
</gene>
<feature type="compositionally biased region" description="Polar residues" evidence="1">
    <location>
        <begin position="39"/>
        <end position="49"/>
    </location>
</feature>
<keyword evidence="3" id="KW-1185">Reference proteome</keyword>
<comment type="caution">
    <text evidence="2">The sequence shown here is derived from an EMBL/GenBank/DDBJ whole genome shotgun (WGS) entry which is preliminary data.</text>
</comment>
<reference evidence="2" key="1">
    <citation type="submission" date="2022-11" db="EMBL/GenBank/DDBJ databases">
        <title>Genome Resource of Sclerotinia nivalis Strain SnTB1, a Plant Pathogen Isolated from American Ginseng.</title>
        <authorList>
            <person name="Fan S."/>
        </authorList>
    </citation>
    <scope>NUCLEOTIDE SEQUENCE</scope>
    <source>
        <strain evidence="2">SnTB1</strain>
    </source>
</reference>
<dbReference type="AlphaFoldDB" id="A0A9X0DQ09"/>
<organism evidence="2 3">
    <name type="scientific">Sclerotinia nivalis</name>
    <dbReference type="NCBI Taxonomy" id="352851"/>
    <lineage>
        <taxon>Eukaryota</taxon>
        <taxon>Fungi</taxon>
        <taxon>Dikarya</taxon>
        <taxon>Ascomycota</taxon>
        <taxon>Pezizomycotina</taxon>
        <taxon>Leotiomycetes</taxon>
        <taxon>Helotiales</taxon>
        <taxon>Sclerotiniaceae</taxon>
        <taxon>Sclerotinia</taxon>
    </lineage>
</organism>
<feature type="region of interest" description="Disordered" evidence="1">
    <location>
        <begin position="37"/>
        <end position="113"/>
    </location>
</feature>
<accession>A0A9X0DQ09</accession>
<feature type="compositionally biased region" description="Basic and acidic residues" evidence="1">
    <location>
        <begin position="96"/>
        <end position="113"/>
    </location>
</feature>
<evidence type="ECO:0000256" key="1">
    <source>
        <dbReference type="SAM" id="MobiDB-lite"/>
    </source>
</evidence>
<proteinExistence type="predicted"/>
<dbReference type="Proteomes" id="UP001152300">
    <property type="component" value="Unassembled WGS sequence"/>
</dbReference>
<sequence>MDAGVDIYAKADGFKWTTGIYALPGSAKFTIYKGGTYPDLTQGSPSRRSLQGPGDLNSSLDMDIEEPYHQQIERGANAQMGGERNSRQRLVQMDIQRSRREVEQLHEAAGHDC</sequence>